<keyword evidence="1" id="KW-1133">Transmembrane helix</keyword>
<dbReference type="AlphaFoldDB" id="X1HY55"/>
<accession>X1HY55</accession>
<name>X1HY55_9ZZZZ</name>
<reference evidence="2" key="1">
    <citation type="journal article" date="2014" name="Front. Microbiol.">
        <title>High frequency of phylogenetically diverse reductive dehalogenase-homologous genes in deep subseafloor sedimentary metagenomes.</title>
        <authorList>
            <person name="Kawai M."/>
            <person name="Futagami T."/>
            <person name="Toyoda A."/>
            <person name="Takaki Y."/>
            <person name="Nishi S."/>
            <person name="Hori S."/>
            <person name="Arai W."/>
            <person name="Tsubouchi T."/>
            <person name="Morono Y."/>
            <person name="Uchiyama I."/>
            <person name="Ito T."/>
            <person name="Fujiyama A."/>
            <person name="Inagaki F."/>
            <person name="Takami H."/>
        </authorList>
    </citation>
    <scope>NUCLEOTIDE SEQUENCE</scope>
    <source>
        <strain evidence="2">Expedition CK06-06</strain>
    </source>
</reference>
<evidence type="ECO:0000313" key="2">
    <source>
        <dbReference type="EMBL" id="GAH61975.1"/>
    </source>
</evidence>
<feature type="non-terminal residue" evidence="2">
    <location>
        <position position="1"/>
    </location>
</feature>
<sequence length="90" mass="9750">CWGVWLFASIVVAGLRWYPQLTGRAVLGLIAGGFALFTIARASVGSRPTMPRSFAALLSPRMRAVYWAGYALMFSGTVLTTVVSLGRLIR</sequence>
<organism evidence="2">
    <name type="scientific">marine sediment metagenome</name>
    <dbReference type="NCBI Taxonomy" id="412755"/>
    <lineage>
        <taxon>unclassified sequences</taxon>
        <taxon>metagenomes</taxon>
        <taxon>ecological metagenomes</taxon>
    </lineage>
</organism>
<feature type="transmembrane region" description="Helical" evidence="1">
    <location>
        <begin position="25"/>
        <end position="44"/>
    </location>
</feature>
<dbReference type="EMBL" id="BARU01034130">
    <property type="protein sequence ID" value="GAH61975.1"/>
    <property type="molecule type" value="Genomic_DNA"/>
</dbReference>
<keyword evidence="1" id="KW-0472">Membrane</keyword>
<gene>
    <name evidence="2" type="ORF">S03H2_53610</name>
</gene>
<protein>
    <submittedName>
        <fullName evidence="2">Uncharacterized protein</fullName>
    </submittedName>
</protein>
<comment type="caution">
    <text evidence="2">The sequence shown here is derived from an EMBL/GenBank/DDBJ whole genome shotgun (WGS) entry which is preliminary data.</text>
</comment>
<feature type="transmembrane region" description="Helical" evidence="1">
    <location>
        <begin position="64"/>
        <end position="89"/>
    </location>
</feature>
<keyword evidence="1" id="KW-0812">Transmembrane</keyword>
<proteinExistence type="predicted"/>
<evidence type="ECO:0000256" key="1">
    <source>
        <dbReference type="SAM" id="Phobius"/>
    </source>
</evidence>